<dbReference type="Proteomes" id="UP000254150">
    <property type="component" value="Unassembled WGS sequence"/>
</dbReference>
<evidence type="ECO:0000313" key="5">
    <source>
        <dbReference type="Proteomes" id="UP000254150"/>
    </source>
</evidence>
<keyword evidence="1" id="KW-0547">Nucleotide-binding</keyword>
<protein>
    <submittedName>
        <fullName evidence="4">Transcriptional regulator</fullName>
    </submittedName>
</protein>
<dbReference type="InterPro" id="IPR027417">
    <property type="entry name" value="P-loop_NTPase"/>
</dbReference>
<gene>
    <name evidence="4" type="ORF">NCTC7807_04421</name>
</gene>
<accession>A0A380P6B3</accession>
<reference evidence="4 5" key="1">
    <citation type="submission" date="2018-06" db="EMBL/GenBank/DDBJ databases">
        <authorList>
            <consortium name="Pathogen Informatics"/>
            <person name="Doyle S."/>
        </authorList>
    </citation>
    <scope>NUCLEOTIDE SEQUENCE [LARGE SCALE GENOMIC DNA]</scope>
    <source>
        <strain evidence="4 5">NCTC7807</strain>
    </source>
</reference>
<feature type="domain" description="Orc1-like AAA ATPase" evidence="3">
    <location>
        <begin position="13"/>
        <end position="181"/>
    </location>
</feature>
<dbReference type="InterPro" id="IPR041664">
    <property type="entry name" value="AAA_16"/>
</dbReference>
<sequence>MTTTPPPWPGDPLLERDLELAAADRAVDALCRARPEGGLLVYSGAAGIGKTSVLAAVRARAAERCAVRSARADPATTAVPFHTARALFASDLAAPGGRADLLGPHRALAGPALGLNAPGSTPADPRGVQDALVEVAARAARRHRDRPLVLVLDDAHWADGESLGWLSALAPGLARLPLLLVVAHRPAEHAAEESRPHLGTLGTAARQRVTLRALTPEAATHLTGRTLGTGVPDTLGRELWTATGGNPYELVELLTHLSEHPLAPGTDQPAAVRELAATVRGPRLADRLGALGPDAARLAWAAAVLGAGVPLRLAGSLAGLSAARRAGAAADLSAARVLRPGDTVDFTHPLVAQAVYDAVPGPLRTAFHSRAAWLLTAEGTGPAAAARHLLEVHPGENSALVEQLRRAARDHLAVGAPDAARRCLERALREPPEHHLRALVHHELGRAALFTSPADTVRHLRTALELPGLDDTLRADATFRLAQALARNQQMREASLSVAFAAATTDPGPERARLRTAHFMYDAFRATEDDGPGRSRRLAELADPLTGEDNAERALLTLRAFDGMLRGENHTVVAEFCARALIDGRPAPGLGWTDTTWGFAYPCLAGVTYTWIDELDHAEQLFGEAVRACESSGWSGGHLAFAHMLTGAVLRRRGRLAEAETRLGEALRLADSIGTGLPVHRGTVCLLVDTLLARGRTAEAHRLALARGFGPPYPDAMILPDAPSVRGRLLLALGRTDEAVAELEAASAAAGRGRHNPVWAPWPRDLAAALADRDPERAHALTRRLRVDAERFGTPTALGMALGCEAALAPAEAAAALHARAVAHLEESPAQDELARARIALGLAAADRDQLHRGLRLARLCGADALAEQARAALA</sequence>
<evidence type="ECO:0000256" key="2">
    <source>
        <dbReference type="ARBA" id="ARBA00022840"/>
    </source>
</evidence>
<dbReference type="PANTHER" id="PTHR16305">
    <property type="entry name" value="TESTICULAR SOLUBLE ADENYLYL CYCLASE"/>
    <property type="match status" value="1"/>
</dbReference>
<dbReference type="Gene3D" id="1.25.40.10">
    <property type="entry name" value="Tetratricopeptide repeat domain"/>
    <property type="match status" value="2"/>
</dbReference>
<dbReference type="RefSeq" id="WP_115069297.1">
    <property type="nucleotide sequence ID" value="NZ_UHID01000007.1"/>
</dbReference>
<dbReference type="EMBL" id="UHID01000007">
    <property type="protein sequence ID" value="SUP60354.1"/>
    <property type="molecule type" value="Genomic_DNA"/>
</dbReference>
<dbReference type="GO" id="GO:0005524">
    <property type="term" value="F:ATP binding"/>
    <property type="evidence" value="ECO:0007669"/>
    <property type="project" value="UniProtKB-KW"/>
</dbReference>
<dbReference type="InterPro" id="IPR011990">
    <property type="entry name" value="TPR-like_helical_dom_sf"/>
</dbReference>
<proteinExistence type="predicted"/>
<dbReference type="SUPFAM" id="SSF48452">
    <property type="entry name" value="TPR-like"/>
    <property type="match status" value="1"/>
</dbReference>
<evidence type="ECO:0000313" key="4">
    <source>
        <dbReference type="EMBL" id="SUP60354.1"/>
    </source>
</evidence>
<dbReference type="AlphaFoldDB" id="A0A380P6B3"/>
<dbReference type="Pfam" id="PF13191">
    <property type="entry name" value="AAA_16"/>
    <property type="match status" value="1"/>
</dbReference>
<evidence type="ECO:0000256" key="1">
    <source>
        <dbReference type="ARBA" id="ARBA00022741"/>
    </source>
</evidence>
<keyword evidence="2" id="KW-0067">ATP-binding</keyword>
<dbReference type="GO" id="GO:0004016">
    <property type="term" value="F:adenylate cyclase activity"/>
    <property type="evidence" value="ECO:0007669"/>
    <property type="project" value="TreeGrafter"/>
</dbReference>
<name>A0A380P6B3_STRGR</name>
<dbReference type="GO" id="GO:0005737">
    <property type="term" value="C:cytoplasm"/>
    <property type="evidence" value="ECO:0007669"/>
    <property type="project" value="TreeGrafter"/>
</dbReference>
<dbReference type="PANTHER" id="PTHR16305:SF35">
    <property type="entry name" value="TRANSCRIPTIONAL ACTIVATOR DOMAIN"/>
    <property type="match status" value="1"/>
</dbReference>
<dbReference type="SUPFAM" id="SSF52540">
    <property type="entry name" value="P-loop containing nucleoside triphosphate hydrolases"/>
    <property type="match status" value="1"/>
</dbReference>
<evidence type="ECO:0000259" key="3">
    <source>
        <dbReference type="Pfam" id="PF13191"/>
    </source>
</evidence>
<organism evidence="4 5">
    <name type="scientific">Streptomyces griseus</name>
    <dbReference type="NCBI Taxonomy" id="1911"/>
    <lineage>
        <taxon>Bacteria</taxon>
        <taxon>Bacillati</taxon>
        <taxon>Actinomycetota</taxon>
        <taxon>Actinomycetes</taxon>
        <taxon>Kitasatosporales</taxon>
        <taxon>Streptomycetaceae</taxon>
        <taxon>Streptomyces</taxon>
    </lineage>
</organism>